<sequence>MFEVQSGVVPKAQKVILYGPEGIGKSSLAAKFPNPVFIDTEGSTDKLEVNRMKKPTSWTELIQMLDWIKNQRQFSSVIIDTADWAQRLAEQEVCQQHGVQSIADIGYGNGYVYMKDKFGNFLDKMQDMADSGINAVLTAHSQITKFEDPGEMGAYDRYELKLAKRSNADVAAMAKEWADTVLFLNYRVISVKADEAGRKFKAQGGQRVMHTTHRPAWDAKNRDSLPEEIALDYSSIAHIIPDMIQAAPQSQIPINNPTTVVENEPILEKNDNPPSQETINNVEQSLSSVPPEYLPRELRDLMISNKVTEDE</sequence>
<evidence type="ECO:0000313" key="2">
    <source>
        <dbReference type="EMBL" id="TLQ08506.1"/>
    </source>
</evidence>
<protein>
    <submittedName>
        <fullName evidence="2">ATP-binding protein</fullName>
    </submittedName>
</protein>
<proteinExistence type="predicted"/>
<dbReference type="InterPro" id="IPR027417">
    <property type="entry name" value="P-loop_NTPase"/>
</dbReference>
<gene>
    <name evidence="2" type="ORF">FEZ48_03485</name>
</gene>
<feature type="compositionally biased region" description="Polar residues" evidence="1">
    <location>
        <begin position="272"/>
        <end position="288"/>
    </location>
</feature>
<organism evidence="2 3">
    <name type="scientific">Marinilactibacillus psychrotolerans</name>
    <dbReference type="NCBI Taxonomy" id="191770"/>
    <lineage>
        <taxon>Bacteria</taxon>
        <taxon>Bacillati</taxon>
        <taxon>Bacillota</taxon>
        <taxon>Bacilli</taxon>
        <taxon>Lactobacillales</taxon>
        <taxon>Carnobacteriaceae</taxon>
        <taxon>Marinilactibacillus</taxon>
    </lineage>
</organism>
<dbReference type="EMBL" id="VBTE01000007">
    <property type="protein sequence ID" value="TLQ08506.1"/>
    <property type="molecule type" value="Genomic_DNA"/>
</dbReference>
<reference evidence="2 3" key="1">
    <citation type="submission" date="2019-05" db="EMBL/GenBank/DDBJ databases">
        <title>The metagenome of a microbial culture collection derived from dairy environment covers the genomic content of the human microbiome.</title>
        <authorList>
            <person name="Roder T."/>
            <person name="Wuthrich D."/>
            <person name="Sattari Z."/>
            <person name="Von Ah U."/>
            <person name="Bar C."/>
            <person name="Ronchi F."/>
            <person name="Macpherson A.J."/>
            <person name="Ganal-Vonarburg S.C."/>
            <person name="Bruggmann R."/>
            <person name="Vergeres G."/>
        </authorList>
    </citation>
    <scope>NUCLEOTIDE SEQUENCE [LARGE SCALE GENOMIC DNA]</scope>
    <source>
        <strain evidence="2 3">FAM 24235</strain>
    </source>
</reference>
<keyword evidence="2" id="KW-0547">Nucleotide-binding</keyword>
<feature type="non-terminal residue" evidence="2">
    <location>
        <position position="311"/>
    </location>
</feature>
<name>A0A5R9C611_9LACT</name>
<dbReference type="OrthoDB" id="5413799at2"/>
<comment type="caution">
    <text evidence="2">The sequence shown here is derived from an EMBL/GenBank/DDBJ whole genome shotgun (WGS) entry which is preliminary data.</text>
</comment>
<dbReference type="GO" id="GO:0005524">
    <property type="term" value="F:ATP binding"/>
    <property type="evidence" value="ECO:0007669"/>
    <property type="project" value="UniProtKB-KW"/>
</dbReference>
<feature type="region of interest" description="Disordered" evidence="1">
    <location>
        <begin position="266"/>
        <end position="293"/>
    </location>
</feature>
<evidence type="ECO:0000256" key="1">
    <source>
        <dbReference type="SAM" id="MobiDB-lite"/>
    </source>
</evidence>
<accession>A0A5R9C611</accession>
<dbReference type="SUPFAM" id="SSF52540">
    <property type="entry name" value="P-loop containing nucleoside triphosphate hydrolases"/>
    <property type="match status" value="1"/>
</dbReference>
<dbReference type="Pfam" id="PF13479">
    <property type="entry name" value="AAA_24"/>
    <property type="match status" value="1"/>
</dbReference>
<dbReference type="RefSeq" id="WP_138471164.1">
    <property type="nucleotide sequence ID" value="NZ_VBTE01000007.1"/>
</dbReference>
<evidence type="ECO:0000313" key="3">
    <source>
        <dbReference type="Proteomes" id="UP000307201"/>
    </source>
</evidence>
<dbReference type="Proteomes" id="UP000307201">
    <property type="component" value="Unassembled WGS sequence"/>
</dbReference>
<dbReference type="AlphaFoldDB" id="A0A5R9C611"/>
<keyword evidence="2" id="KW-0067">ATP-binding</keyword>